<dbReference type="Proteomes" id="UP000823882">
    <property type="component" value="Unassembled WGS sequence"/>
</dbReference>
<dbReference type="Pfam" id="PF21948">
    <property type="entry name" value="LplA-B_cat"/>
    <property type="match status" value="1"/>
</dbReference>
<dbReference type="EMBL" id="DWWJ01000142">
    <property type="protein sequence ID" value="HJC41456.1"/>
    <property type="molecule type" value="Genomic_DNA"/>
</dbReference>
<evidence type="ECO:0000259" key="8">
    <source>
        <dbReference type="PROSITE" id="PS51733"/>
    </source>
</evidence>
<dbReference type="GO" id="GO:0017118">
    <property type="term" value="F:lipoyltransferase activity"/>
    <property type="evidence" value="ECO:0007669"/>
    <property type="project" value="TreeGrafter"/>
</dbReference>
<name>A0A9D2P1C3_9FIRM</name>
<keyword evidence="6" id="KW-0067">ATP-binding</keyword>
<keyword evidence="4 9" id="KW-0436">Ligase</keyword>
<dbReference type="GO" id="GO:0009249">
    <property type="term" value="P:protein lipoylation"/>
    <property type="evidence" value="ECO:0007669"/>
    <property type="project" value="InterPro"/>
</dbReference>
<dbReference type="Gene3D" id="3.30.930.10">
    <property type="entry name" value="Bira Bifunctional Protein, Domain 2"/>
    <property type="match status" value="1"/>
</dbReference>
<reference evidence="9" key="2">
    <citation type="submission" date="2021-04" db="EMBL/GenBank/DDBJ databases">
        <authorList>
            <person name="Gilroy R."/>
        </authorList>
    </citation>
    <scope>NUCLEOTIDE SEQUENCE</scope>
    <source>
        <strain evidence="9">CHK186-1790</strain>
    </source>
</reference>
<accession>A0A9D2P1C3</accession>
<dbReference type="GO" id="GO:0016979">
    <property type="term" value="F:lipoate-protein ligase activity"/>
    <property type="evidence" value="ECO:0007669"/>
    <property type="project" value="UniProtKB-EC"/>
</dbReference>
<dbReference type="PANTHER" id="PTHR12561">
    <property type="entry name" value="LIPOATE-PROTEIN LIGASE"/>
    <property type="match status" value="1"/>
</dbReference>
<evidence type="ECO:0000313" key="9">
    <source>
        <dbReference type="EMBL" id="HJC41456.1"/>
    </source>
</evidence>
<reference evidence="9" key="1">
    <citation type="journal article" date="2021" name="PeerJ">
        <title>Extensive microbial diversity within the chicken gut microbiome revealed by metagenomics and culture.</title>
        <authorList>
            <person name="Gilroy R."/>
            <person name="Ravi A."/>
            <person name="Getino M."/>
            <person name="Pursley I."/>
            <person name="Horton D.L."/>
            <person name="Alikhan N.F."/>
            <person name="Baker D."/>
            <person name="Gharbi K."/>
            <person name="Hall N."/>
            <person name="Watson M."/>
            <person name="Adriaenssens E.M."/>
            <person name="Foster-Nyarko E."/>
            <person name="Jarju S."/>
            <person name="Secka A."/>
            <person name="Antonio M."/>
            <person name="Oren A."/>
            <person name="Chaudhuri R.R."/>
            <person name="La Ragione R."/>
            <person name="Hildebrand F."/>
            <person name="Pallen M.J."/>
        </authorList>
    </citation>
    <scope>NUCLEOTIDE SEQUENCE</scope>
    <source>
        <strain evidence="9">CHK186-1790</strain>
    </source>
</reference>
<dbReference type="Gene3D" id="3.30.390.50">
    <property type="entry name" value="CO dehydrogenase flavoprotein, C-terminal domain"/>
    <property type="match status" value="1"/>
</dbReference>
<dbReference type="InterPro" id="IPR045864">
    <property type="entry name" value="aa-tRNA-synth_II/BPL/LPL"/>
</dbReference>
<dbReference type="InterPro" id="IPR004562">
    <property type="entry name" value="LipoylTrfase_LipoateP_Ligase"/>
</dbReference>
<organism evidence="9 10">
    <name type="scientific">Candidatus Intestinimonas pullistercoris</name>
    <dbReference type="NCBI Taxonomy" id="2838623"/>
    <lineage>
        <taxon>Bacteria</taxon>
        <taxon>Bacillati</taxon>
        <taxon>Bacillota</taxon>
        <taxon>Clostridia</taxon>
        <taxon>Eubacteriales</taxon>
        <taxon>Intestinimonas</taxon>
    </lineage>
</organism>
<dbReference type="Pfam" id="PF10437">
    <property type="entry name" value="Lip_prot_lig_C"/>
    <property type="match status" value="1"/>
</dbReference>
<evidence type="ECO:0000256" key="7">
    <source>
        <dbReference type="ARBA" id="ARBA00048037"/>
    </source>
</evidence>
<dbReference type="PANTHER" id="PTHR12561:SF3">
    <property type="entry name" value="LIPOYLTRANSFERASE 1, MITOCHONDRIAL"/>
    <property type="match status" value="1"/>
</dbReference>
<evidence type="ECO:0000256" key="4">
    <source>
        <dbReference type="ARBA" id="ARBA00022598"/>
    </source>
</evidence>
<dbReference type="PROSITE" id="PS51733">
    <property type="entry name" value="BPL_LPL_CATALYTIC"/>
    <property type="match status" value="1"/>
</dbReference>
<dbReference type="NCBIfam" id="TIGR00545">
    <property type="entry name" value="lipoyltrans"/>
    <property type="match status" value="1"/>
</dbReference>
<evidence type="ECO:0000256" key="2">
    <source>
        <dbReference type="ARBA" id="ARBA00005124"/>
    </source>
</evidence>
<dbReference type="GO" id="GO:0005737">
    <property type="term" value="C:cytoplasm"/>
    <property type="evidence" value="ECO:0007669"/>
    <property type="project" value="TreeGrafter"/>
</dbReference>
<dbReference type="CDD" id="cd16443">
    <property type="entry name" value="LplA"/>
    <property type="match status" value="1"/>
</dbReference>
<dbReference type="InterPro" id="IPR004143">
    <property type="entry name" value="BPL_LPL_catalytic"/>
</dbReference>
<evidence type="ECO:0000256" key="1">
    <source>
        <dbReference type="ARBA" id="ARBA00005085"/>
    </source>
</evidence>
<comment type="pathway">
    <text evidence="1">Protein modification; protein lipoylation via exogenous pathway; protein N(6)-(lipoyl)lysine from lipoate: step 2/2.</text>
</comment>
<comment type="caution">
    <text evidence="9">The sequence shown here is derived from an EMBL/GenBank/DDBJ whole genome shotgun (WGS) entry which is preliminary data.</text>
</comment>
<evidence type="ECO:0000313" key="10">
    <source>
        <dbReference type="Proteomes" id="UP000823882"/>
    </source>
</evidence>
<dbReference type="InterPro" id="IPR019491">
    <property type="entry name" value="Lipoate_protein_ligase_C"/>
</dbReference>
<evidence type="ECO:0000256" key="3">
    <source>
        <dbReference type="ARBA" id="ARBA00012367"/>
    </source>
</evidence>
<dbReference type="EC" id="6.3.1.20" evidence="3"/>
<dbReference type="GO" id="GO:0005524">
    <property type="term" value="F:ATP binding"/>
    <property type="evidence" value="ECO:0007669"/>
    <property type="project" value="UniProtKB-KW"/>
</dbReference>
<dbReference type="SUPFAM" id="SSF55681">
    <property type="entry name" value="Class II aaRS and biotin synthetases"/>
    <property type="match status" value="1"/>
</dbReference>
<proteinExistence type="predicted"/>
<dbReference type="SUPFAM" id="SSF82649">
    <property type="entry name" value="SufE/NifU"/>
    <property type="match status" value="1"/>
</dbReference>
<comment type="pathway">
    <text evidence="2">Protein modification; protein lipoylation via exogenous pathway; protein N(6)-(lipoyl)lysine from lipoate: step 1/2.</text>
</comment>
<gene>
    <name evidence="9" type="ORF">H9701_07880</name>
</gene>
<keyword evidence="5" id="KW-0547">Nucleotide-binding</keyword>
<feature type="domain" description="BPL/LPL catalytic" evidence="8">
    <location>
        <begin position="26"/>
        <end position="213"/>
    </location>
</feature>
<comment type="catalytic activity">
    <reaction evidence="7">
        <text>L-lysyl-[lipoyl-carrier protein] + (R)-lipoate + ATP = N(6)-[(R)-lipoyl]-L-lysyl-[lipoyl-carrier protein] + AMP + diphosphate + H(+)</text>
        <dbReference type="Rhea" id="RHEA:49288"/>
        <dbReference type="Rhea" id="RHEA-COMP:10500"/>
        <dbReference type="Rhea" id="RHEA-COMP:10502"/>
        <dbReference type="ChEBI" id="CHEBI:15378"/>
        <dbReference type="ChEBI" id="CHEBI:29969"/>
        <dbReference type="ChEBI" id="CHEBI:30616"/>
        <dbReference type="ChEBI" id="CHEBI:33019"/>
        <dbReference type="ChEBI" id="CHEBI:83088"/>
        <dbReference type="ChEBI" id="CHEBI:83099"/>
        <dbReference type="ChEBI" id="CHEBI:456215"/>
        <dbReference type="EC" id="6.3.1.20"/>
    </reaction>
</comment>
<evidence type="ECO:0000256" key="5">
    <source>
        <dbReference type="ARBA" id="ARBA00022741"/>
    </source>
</evidence>
<protein>
    <recommendedName>
        <fullName evidence="3">lipoate--protein ligase</fullName>
        <ecNumber evidence="3">6.3.1.20</ecNumber>
    </recommendedName>
</protein>
<evidence type="ECO:0000256" key="6">
    <source>
        <dbReference type="ARBA" id="ARBA00022840"/>
    </source>
</evidence>
<dbReference type="AlphaFoldDB" id="A0A9D2P1C3"/>
<sequence>MKYIRSPRIDPSFNLALEQYVFDALDRSFGYFMLWQNDNTIVVGKHQNTVEEINAAYVREHGIQVVRRLSGGGAVYHDLGNLCFTFITDQKDGVPFDFSLFCRPVVRALAEIGVTAEISGRNDILIDGQKFSGNAQYRKQGRVMHHGTLLFDSDLDVVGQALRVPEDKIASKGIKSVRSRVTNIKPYAPEGMTLSAFEAALVSHMFQEFEMEELPLAPADLAEVERLRQERYVKWEWNYGFSPSFQIQKSRRVENCGRIEVRMNVEDGVIRDIDFHGDYFGDGDPAELSERLKGLPLREDALRSSLSTLHLPDYFSNMDLETFLSILLQ</sequence>
<dbReference type="FunFam" id="3.30.930.10:FF:000072">
    <property type="entry name" value="Lipoate--protein ligase"/>
    <property type="match status" value="1"/>
</dbReference>